<protein>
    <submittedName>
        <fullName evidence="4">Uncharacterized protein</fullName>
    </submittedName>
</protein>
<keyword evidence="2" id="KW-0677">Repeat</keyword>
<dbReference type="OrthoDB" id="27683at2759"/>
<name>A0A9P0GY26_PHACE</name>
<feature type="region of interest" description="Disordered" evidence="3">
    <location>
        <begin position="433"/>
        <end position="465"/>
    </location>
</feature>
<proteinExistence type="predicted"/>
<accession>A0A9P0GY26</accession>
<keyword evidence="5" id="KW-1185">Reference proteome</keyword>
<reference evidence="4" key="1">
    <citation type="submission" date="2022-01" db="EMBL/GenBank/DDBJ databases">
        <authorList>
            <person name="King R."/>
        </authorList>
    </citation>
    <scope>NUCLEOTIDE SEQUENCE</scope>
</reference>
<dbReference type="PANTHER" id="PTHR48051:SF1">
    <property type="entry name" value="RAS SUPPRESSOR PROTEIN 1"/>
    <property type="match status" value="1"/>
</dbReference>
<feature type="compositionally biased region" description="Basic and acidic residues" evidence="3">
    <location>
        <begin position="454"/>
        <end position="465"/>
    </location>
</feature>
<dbReference type="InterPro" id="IPR003591">
    <property type="entry name" value="Leu-rich_rpt_typical-subtyp"/>
</dbReference>
<evidence type="ECO:0000256" key="2">
    <source>
        <dbReference type="ARBA" id="ARBA00022737"/>
    </source>
</evidence>
<dbReference type="Proteomes" id="UP001153737">
    <property type="component" value="Chromosome 9"/>
</dbReference>
<dbReference type="EMBL" id="OU896715">
    <property type="protein sequence ID" value="CAH1183319.1"/>
    <property type="molecule type" value="Genomic_DNA"/>
</dbReference>
<dbReference type="SMART" id="SM00369">
    <property type="entry name" value="LRR_TYP"/>
    <property type="match status" value="6"/>
</dbReference>
<evidence type="ECO:0000313" key="5">
    <source>
        <dbReference type="Proteomes" id="UP001153737"/>
    </source>
</evidence>
<dbReference type="AlphaFoldDB" id="A0A9P0GY26"/>
<gene>
    <name evidence="4" type="ORF">PHAECO_LOCUS12838</name>
</gene>
<reference evidence="4" key="2">
    <citation type="submission" date="2022-10" db="EMBL/GenBank/DDBJ databases">
        <authorList>
            <consortium name="ENA_rothamsted_submissions"/>
            <consortium name="culmorum"/>
            <person name="King R."/>
        </authorList>
    </citation>
    <scope>NUCLEOTIDE SEQUENCE</scope>
</reference>
<dbReference type="InterPro" id="IPR032675">
    <property type="entry name" value="LRR_dom_sf"/>
</dbReference>
<dbReference type="Pfam" id="PF13855">
    <property type="entry name" value="LRR_8"/>
    <property type="match status" value="2"/>
</dbReference>
<sequence length="488" mass="56549">MGYEKLSGELQIFRNGTESIGIRPKNSEKTEECGTVTVKEFFGNIIDGPICNKLNMNEITFLDLAYCNLRDLPIPWLIPNLKHLGLSHNKFVKVPACLYSSLRYLESLDLSHNKIDHFDMEPECLRHIRKLKLNNNELKSLPEWLLIFRCTNLEELNFSSNKADHYKYYKNSYNLNIMQLRKLKLRNCHLRDSDYGLLKCFGKLEYLDISNKHKNTVNRLHEVDDLFVRPKWQQLKVLKMNHLSLSIFPEGIAWLETLTELHINNNSISWLSDGMEFMVNLEVLDVSHNVLVAIPAVIGKLEGLAVILAQSNYIDTVPDFSSMPSLRVLDLYNNILEEVSFNSEKIESIDLESNYLNTADFTQYESYAMKKGTLRKNYKNTSNRYDGPVPKRRESFNSSGCITNNTSSSLYSDDEETESTETFNRIELDETENWDSPAKPFTKNPAIDSEDEEWKGYEGTSEREPQVRKDKVYVADEDWMFEDADGFI</sequence>
<keyword evidence="1" id="KW-0433">Leucine-rich repeat</keyword>
<dbReference type="GO" id="GO:0005737">
    <property type="term" value="C:cytoplasm"/>
    <property type="evidence" value="ECO:0007669"/>
    <property type="project" value="TreeGrafter"/>
</dbReference>
<evidence type="ECO:0000256" key="3">
    <source>
        <dbReference type="SAM" id="MobiDB-lite"/>
    </source>
</evidence>
<organism evidence="4 5">
    <name type="scientific">Phaedon cochleariae</name>
    <name type="common">Mustard beetle</name>
    <dbReference type="NCBI Taxonomy" id="80249"/>
    <lineage>
        <taxon>Eukaryota</taxon>
        <taxon>Metazoa</taxon>
        <taxon>Ecdysozoa</taxon>
        <taxon>Arthropoda</taxon>
        <taxon>Hexapoda</taxon>
        <taxon>Insecta</taxon>
        <taxon>Pterygota</taxon>
        <taxon>Neoptera</taxon>
        <taxon>Endopterygota</taxon>
        <taxon>Coleoptera</taxon>
        <taxon>Polyphaga</taxon>
        <taxon>Cucujiformia</taxon>
        <taxon>Chrysomeloidea</taxon>
        <taxon>Chrysomelidae</taxon>
        <taxon>Chrysomelinae</taxon>
        <taxon>Chrysomelini</taxon>
        <taxon>Phaedon</taxon>
    </lineage>
</organism>
<evidence type="ECO:0000256" key="1">
    <source>
        <dbReference type="ARBA" id="ARBA00022614"/>
    </source>
</evidence>
<dbReference type="SUPFAM" id="SSF52058">
    <property type="entry name" value="L domain-like"/>
    <property type="match status" value="1"/>
</dbReference>
<dbReference type="SMART" id="SM00364">
    <property type="entry name" value="LRR_BAC"/>
    <property type="match status" value="6"/>
</dbReference>
<dbReference type="InterPro" id="IPR050216">
    <property type="entry name" value="LRR_domain-containing"/>
</dbReference>
<dbReference type="InterPro" id="IPR001611">
    <property type="entry name" value="Leu-rich_rpt"/>
</dbReference>
<dbReference type="PROSITE" id="PS51450">
    <property type="entry name" value="LRR"/>
    <property type="match status" value="1"/>
</dbReference>
<dbReference type="PANTHER" id="PTHR48051">
    <property type="match status" value="1"/>
</dbReference>
<evidence type="ECO:0000313" key="4">
    <source>
        <dbReference type="EMBL" id="CAH1183319.1"/>
    </source>
</evidence>
<dbReference type="Gene3D" id="3.80.10.10">
    <property type="entry name" value="Ribonuclease Inhibitor"/>
    <property type="match status" value="2"/>
</dbReference>
<feature type="region of interest" description="Disordered" evidence="3">
    <location>
        <begin position="379"/>
        <end position="398"/>
    </location>
</feature>